<sequence length="73" mass="7873">MLLAAGALSTDCELSDVLLEEPLVSEGVFCEELLLDAVSGTDEELLEDKSEDDCRSGLDELTAELVDELWLGV</sequence>
<keyword evidence="2" id="KW-1185">Reference proteome</keyword>
<protein>
    <submittedName>
        <fullName evidence="1">Uncharacterized protein</fullName>
    </submittedName>
</protein>
<comment type="caution">
    <text evidence="1">The sequence shown here is derived from an EMBL/GenBank/DDBJ whole genome shotgun (WGS) entry which is preliminary data.</text>
</comment>
<dbReference type="AlphaFoldDB" id="G9WJ00"/>
<dbReference type="PATRIC" id="fig|1045004.4.peg.326"/>
<name>G9WJ00_9LACO</name>
<accession>G9WJ00</accession>
<dbReference type="EMBL" id="AFVZ01000001">
    <property type="protein sequence ID" value="EHN58449.1"/>
    <property type="molecule type" value="Genomic_DNA"/>
</dbReference>
<organism evidence="1 2">
    <name type="scientific">Oenococcus kitaharae DSM 17330</name>
    <dbReference type="NCBI Taxonomy" id="1045004"/>
    <lineage>
        <taxon>Bacteria</taxon>
        <taxon>Bacillati</taxon>
        <taxon>Bacillota</taxon>
        <taxon>Bacilli</taxon>
        <taxon>Lactobacillales</taxon>
        <taxon>Lactobacillaceae</taxon>
        <taxon>Oenococcus</taxon>
    </lineage>
</organism>
<reference evidence="1 2" key="1">
    <citation type="journal article" date="2012" name="PLoS ONE">
        <title>Functional divergence in the genus oenococcus as predicted by genome sequencing of the newly-described species, Oenococcus kitaharae.</title>
        <authorList>
            <person name="Borneman A.R."/>
            <person name="McCarthy J.M."/>
            <person name="Chambers P.J."/>
            <person name="Bartowsky E.J."/>
        </authorList>
    </citation>
    <scope>NUCLEOTIDE SEQUENCE [LARGE SCALE GENOMIC DNA]</scope>
    <source>
        <strain evidence="2">DSM17330</strain>
    </source>
</reference>
<gene>
    <name evidence="1" type="ORF">OKIT_0327</name>
</gene>
<proteinExistence type="predicted"/>
<evidence type="ECO:0000313" key="2">
    <source>
        <dbReference type="Proteomes" id="UP000004959"/>
    </source>
</evidence>
<dbReference type="HOGENOM" id="CLU_2701142_0_0_9"/>
<evidence type="ECO:0000313" key="1">
    <source>
        <dbReference type="EMBL" id="EHN58449.1"/>
    </source>
</evidence>
<dbReference type="Proteomes" id="UP000004959">
    <property type="component" value="Chromosome"/>
</dbReference>